<feature type="non-terminal residue" evidence="6">
    <location>
        <position position="233"/>
    </location>
</feature>
<evidence type="ECO:0000256" key="1">
    <source>
        <dbReference type="ARBA" id="ARBA00001933"/>
    </source>
</evidence>
<dbReference type="GO" id="GO:0008732">
    <property type="term" value="F:L-allo-threonine aldolase activity"/>
    <property type="evidence" value="ECO:0007669"/>
    <property type="project" value="TreeGrafter"/>
</dbReference>
<evidence type="ECO:0000256" key="4">
    <source>
        <dbReference type="ARBA" id="ARBA00023239"/>
    </source>
</evidence>
<dbReference type="EMBL" id="BARU01006961">
    <property type="protein sequence ID" value="GAH39323.1"/>
    <property type="molecule type" value="Genomic_DNA"/>
</dbReference>
<feature type="domain" description="Aromatic amino acid beta-eliminating lyase/threonine aldolase" evidence="5">
    <location>
        <begin position="9"/>
        <end position="233"/>
    </location>
</feature>
<dbReference type="SUPFAM" id="SSF53383">
    <property type="entry name" value="PLP-dependent transferases"/>
    <property type="match status" value="1"/>
</dbReference>
<sequence length="233" mass="24959">MKQTGKVIDLRSDTVSVPTPEMLQAMMQARVGDDVYGEDPTANRLEAMTAELLGKEAAVFVASGTMANLISIRAHTEPGDEVILDANSHSFHYECGGYAAVAGVGFWLVQGERGIIQPEQVAAAVRADNVHFPRSRLVIIENTHNRGGGTVYPVETVRRIADVCRQHDLRLHVDGARLLNACAAAGAEPADYARHADSVAICLSKSLGCPVGSLVAGSGEFARRARRLRKMLG</sequence>
<evidence type="ECO:0000259" key="5">
    <source>
        <dbReference type="Pfam" id="PF01212"/>
    </source>
</evidence>
<evidence type="ECO:0000256" key="2">
    <source>
        <dbReference type="ARBA" id="ARBA00006966"/>
    </source>
</evidence>
<dbReference type="Gene3D" id="3.40.640.10">
    <property type="entry name" value="Type I PLP-dependent aspartate aminotransferase-like (Major domain)"/>
    <property type="match status" value="1"/>
</dbReference>
<dbReference type="GO" id="GO:0005829">
    <property type="term" value="C:cytosol"/>
    <property type="evidence" value="ECO:0007669"/>
    <property type="project" value="TreeGrafter"/>
</dbReference>
<comment type="similarity">
    <text evidence="2">Belongs to the threonine aldolase family.</text>
</comment>
<proteinExistence type="inferred from homology"/>
<accession>X1H218</accession>
<dbReference type="AlphaFoldDB" id="X1H218"/>
<organism evidence="6">
    <name type="scientific">marine sediment metagenome</name>
    <dbReference type="NCBI Taxonomy" id="412755"/>
    <lineage>
        <taxon>unclassified sequences</taxon>
        <taxon>metagenomes</taxon>
        <taxon>ecological metagenomes</taxon>
    </lineage>
</organism>
<evidence type="ECO:0000313" key="6">
    <source>
        <dbReference type="EMBL" id="GAH39323.1"/>
    </source>
</evidence>
<dbReference type="GO" id="GO:0006567">
    <property type="term" value="P:L-threonine catabolic process"/>
    <property type="evidence" value="ECO:0007669"/>
    <property type="project" value="TreeGrafter"/>
</dbReference>
<dbReference type="NCBIfam" id="NF041359">
    <property type="entry name" value="GntG_guanitoxin"/>
    <property type="match status" value="1"/>
</dbReference>
<dbReference type="GO" id="GO:0006545">
    <property type="term" value="P:glycine biosynthetic process"/>
    <property type="evidence" value="ECO:0007669"/>
    <property type="project" value="TreeGrafter"/>
</dbReference>
<protein>
    <recommendedName>
        <fullName evidence="5">Aromatic amino acid beta-eliminating lyase/threonine aldolase domain-containing protein</fullName>
    </recommendedName>
</protein>
<dbReference type="InterPro" id="IPR015424">
    <property type="entry name" value="PyrdxlP-dep_Trfase"/>
</dbReference>
<comment type="cofactor">
    <cofactor evidence="1">
        <name>pyridoxal 5'-phosphate</name>
        <dbReference type="ChEBI" id="CHEBI:597326"/>
    </cofactor>
</comment>
<dbReference type="Pfam" id="PF01212">
    <property type="entry name" value="Beta_elim_lyase"/>
    <property type="match status" value="1"/>
</dbReference>
<keyword evidence="3" id="KW-0663">Pyridoxal phosphate</keyword>
<dbReference type="FunFam" id="3.40.640.10:FF:000030">
    <property type="entry name" value="Low-specificity L-threonine aldolase"/>
    <property type="match status" value="1"/>
</dbReference>
<reference evidence="6" key="1">
    <citation type="journal article" date="2014" name="Front. Microbiol.">
        <title>High frequency of phylogenetically diverse reductive dehalogenase-homologous genes in deep subseafloor sedimentary metagenomes.</title>
        <authorList>
            <person name="Kawai M."/>
            <person name="Futagami T."/>
            <person name="Toyoda A."/>
            <person name="Takaki Y."/>
            <person name="Nishi S."/>
            <person name="Hori S."/>
            <person name="Arai W."/>
            <person name="Tsubouchi T."/>
            <person name="Morono Y."/>
            <person name="Uchiyama I."/>
            <person name="Ito T."/>
            <person name="Fujiyama A."/>
            <person name="Inagaki F."/>
            <person name="Takami H."/>
        </authorList>
    </citation>
    <scope>NUCLEOTIDE SEQUENCE</scope>
    <source>
        <strain evidence="6">Expedition CK06-06</strain>
    </source>
</reference>
<dbReference type="InterPro" id="IPR023603">
    <property type="entry name" value="Low_specificity_L-TA-like"/>
</dbReference>
<gene>
    <name evidence="6" type="ORF">S03H2_13718</name>
</gene>
<dbReference type="InterPro" id="IPR015421">
    <property type="entry name" value="PyrdxlP-dep_Trfase_major"/>
</dbReference>
<keyword evidence="4" id="KW-0456">Lyase</keyword>
<dbReference type="InterPro" id="IPR001597">
    <property type="entry name" value="ArAA_b-elim_lyase/Thr_aldolase"/>
</dbReference>
<evidence type="ECO:0000256" key="3">
    <source>
        <dbReference type="ARBA" id="ARBA00022898"/>
    </source>
</evidence>
<name>X1H218_9ZZZZ</name>
<dbReference type="PANTHER" id="PTHR48097">
    <property type="entry name" value="L-THREONINE ALDOLASE-RELATED"/>
    <property type="match status" value="1"/>
</dbReference>
<dbReference type="PANTHER" id="PTHR48097:SF9">
    <property type="entry name" value="L-THREONINE ALDOLASE"/>
    <property type="match status" value="1"/>
</dbReference>
<comment type="caution">
    <text evidence="6">The sequence shown here is derived from an EMBL/GenBank/DDBJ whole genome shotgun (WGS) entry which is preliminary data.</text>
</comment>